<protein>
    <recommendedName>
        <fullName evidence="1">FAS1 domain-containing protein</fullName>
    </recommendedName>
</protein>
<reference evidence="3" key="1">
    <citation type="journal article" date="2018" name="Nat. Microbiol.">
        <title>Leveraging single-cell genomics to expand the fungal tree of life.</title>
        <authorList>
            <person name="Ahrendt S.R."/>
            <person name="Quandt C.A."/>
            <person name="Ciobanu D."/>
            <person name="Clum A."/>
            <person name="Salamov A."/>
            <person name="Andreopoulos B."/>
            <person name="Cheng J.F."/>
            <person name="Woyke T."/>
            <person name="Pelin A."/>
            <person name="Henrissat B."/>
            <person name="Reynolds N.K."/>
            <person name="Benny G.L."/>
            <person name="Smith M.E."/>
            <person name="James T.Y."/>
            <person name="Grigoriev I.V."/>
        </authorList>
    </citation>
    <scope>NUCLEOTIDE SEQUENCE [LARGE SCALE GENOMIC DNA]</scope>
    <source>
        <strain evidence="3">Benny S71-1</strain>
    </source>
</reference>
<proteinExistence type="predicted"/>
<dbReference type="Proteomes" id="UP000278143">
    <property type="component" value="Unassembled WGS sequence"/>
</dbReference>
<organism evidence="2 3">
    <name type="scientific">Syncephalis pseudoplumigaleata</name>
    <dbReference type="NCBI Taxonomy" id="1712513"/>
    <lineage>
        <taxon>Eukaryota</taxon>
        <taxon>Fungi</taxon>
        <taxon>Fungi incertae sedis</taxon>
        <taxon>Zoopagomycota</taxon>
        <taxon>Zoopagomycotina</taxon>
        <taxon>Zoopagomycetes</taxon>
        <taxon>Zoopagales</taxon>
        <taxon>Piptocephalidaceae</taxon>
        <taxon>Syncephalis</taxon>
    </lineage>
</organism>
<evidence type="ECO:0000259" key="1">
    <source>
        <dbReference type="PROSITE" id="PS50213"/>
    </source>
</evidence>
<feature type="domain" description="FAS1" evidence="1">
    <location>
        <begin position="12"/>
        <end position="141"/>
    </location>
</feature>
<evidence type="ECO:0000313" key="3">
    <source>
        <dbReference type="Proteomes" id="UP000278143"/>
    </source>
</evidence>
<dbReference type="PROSITE" id="PS50213">
    <property type="entry name" value="FAS1"/>
    <property type="match status" value="1"/>
</dbReference>
<dbReference type="AlphaFoldDB" id="A0A4P9YXP3"/>
<dbReference type="Pfam" id="PF02469">
    <property type="entry name" value="Fasciclin"/>
    <property type="match status" value="1"/>
</dbReference>
<sequence length="143" mass="15693">MTQEESRYSTAAVSLNDLVARDKTLTIFIDAYRQFPELVNLLEDAREHVTVVAVTNEAFKALGRIPPIDELKRRIKRHFLVDAASATDVLHGTQCTVNTLSTQPVSIALHADGRIHTLEGMATTFIAATSSAALYKVDLLLDA</sequence>
<dbReference type="OrthoDB" id="5551751at2759"/>
<dbReference type="SUPFAM" id="SSF82153">
    <property type="entry name" value="FAS1 domain"/>
    <property type="match status" value="1"/>
</dbReference>
<dbReference type="EMBL" id="KZ990318">
    <property type="protein sequence ID" value="RKP24302.1"/>
    <property type="molecule type" value="Genomic_DNA"/>
</dbReference>
<gene>
    <name evidence="2" type="ORF">SYNPS1DRAFT_29934</name>
</gene>
<accession>A0A4P9YXP3</accession>
<dbReference type="Gene3D" id="2.30.180.10">
    <property type="entry name" value="FAS1 domain"/>
    <property type="match status" value="1"/>
</dbReference>
<dbReference type="InterPro" id="IPR000782">
    <property type="entry name" value="FAS1_domain"/>
</dbReference>
<keyword evidence="3" id="KW-1185">Reference proteome</keyword>
<dbReference type="InterPro" id="IPR036378">
    <property type="entry name" value="FAS1_dom_sf"/>
</dbReference>
<name>A0A4P9YXP3_9FUNG</name>
<evidence type="ECO:0000313" key="2">
    <source>
        <dbReference type="EMBL" id="RKP24302.1"/>
    </source>
</evidence>